<dbReference type="GeneID" id="78255292"/>
<sequence length="237" mass="26752">MQLNDAVPERRNLIVFCMATIVFFIGGGDACGDVKLPFGSIVLTNKTGLIFLYWSIFFYLILRYWSVFKSTPYDPDSGDNFSKKKNYKVAIQEAIIKSCHPSKLKIPPTWYFGHNTTELDFSAAADKIGFTTDQAIEEIIISRNCIEPNEAYCLVLEVKKHNSSTQKVKSEKIGLLSLKYAPVFFLTLLKSIFSDKYLFDWVFPWLILLVTLLTIVGASFAFDYSLCPPAPLPPGKS</sequence>
<reference evidence="2 3" key="1">
    <citation type="submission" date="2014-06" db="EMBL/GenBank/DDBJ databases">
        <title>Genomes of Alteromonas australica, a world apart.</title>
        <authorList>
            <person name="Gonzaga A."/>
            <person name="Lopez-Perez M."/>
            <person name="Rodriguez-Valera F."/>
        </authorList>
    </citation>
    <scope>NUCLEOTIDE SEQUENCE [LARGE SCALE GENOMIC DNA]</scope>
    <source>
        <strain evidence="2 3">H 17</strain>
    </source>
</reference>
<evidence type="ECO:0000313" key="2">
    <source>
        <dbReference type="EMBL" id="AIF99037.1"/>
    </source>
</evidence>
<keyword evidence="3" id="KW-1185">Reference proteome</keyword>
<keyword evidence="1" id="KW-0812">Transmembrane</keyword>
<dbReference type="AlphaFoldDB" id="A0A075P6W8"/>
<dbReference type="EMBL" id="CP008849">
    <property type="protein sequence ID" value="AIF99037.1"/>
    <property type="molecule type" value="Genomic_DNA"/>
</dbReference>
<feature type="transmembrane region" description="Helical" evidence="1">
    <location>
        <begin position="12"/>
        <end position="28"/>
    </location>
</feature>
<keyword evidence="1" id="KW-0472">Membrane</keyword>
<keyword evidence="1" id="KW-1133">Transmembrane helix</keyword>
<accession>A0A075P6W8</accession>
<evidence type="ECO:0000313" key="3">
    <source>
        <dbReference type="Proteomes" id="UP000056090"/>
    </source>
</evidence>
<evidence type="ECO:0000256" key="1">
    <source>
        <dbReference type="SAM" id="Phobius"/>
    </source>
</evidence>
<dbReference type="KEGG" id="aal:EP13_10280"/>
<protein>
    <submittedName>
        <fullName evidence="2">Uncharacterized protein</fullName>
    </submittedName>
</protein>
<organism evidence="2 3">
    <name type="scientific">Alteromonas australica</name>
    <dbReference type="NCBI Taxonomy" id="589873"/>
    <lineage>
        <taxon>Bacteria</taxon>
        <taxon>Pseudomonadati</taxon>
        <taxon>Pseudomonadota</taxon>
        <taxon>Gammaproteobacteria</taxon>
        <taxon>Alteromonadales</taxon>
        <taxon>Alteromonadaceae</taxon>
        <taxon>Alteromonas/Salinimonas group</taxon>
        <taxon>Alteromonas</taxon>
    </lineage>
</organism>
<feature type="transmembrane region" description="Helical" evidence="1">
    <location>
        <begin position="48"/>
        <end position="65"/>
    </location>
</feature>
<proteinExistence type="predicted"/>
<dbReference type="RefSeq" id="WP_044057178.1">
    <property type="nucleotide sequence ID" value="NZ_CBCSKJ010000001.1"/>
</dbReference>
<gene>
    <name evidence="2" type="ORF">EP13_10280</name>
</gene>
<name>A0A075P6W8_9ALTE</name>
<dbReference type="Proteomes" id="UP000056090">
    <property type="component" value="Chromosome"/>
</dbReference>
<feature type="transmembrane region" description="Helical" evidence="1">
    <location>
        <begin position="205"/>
        <end position="226"/>
    </location>
</feature>